<organism evidence="1 2">
    <name type="scientific">Ostreobium quekettii</name>
    <dbReference type="NCBI Taxonomy" id="121088"/>
    <lineage>
        <taxon>Eukaryota</taxon>
        <taxon>Viridiplantae</taxon>
        <taxon>Chlorophyta</taxon>
        <taxon>core chlorophytes</taxon>
        <taxon>Ulvophyceae</taxon>
        <taxon>TCBD clade</taxon>
        <taxon>Bryopsidales</taxon>
        <taxon>Ostreobineae</taxon>
        <taxon>Ostreobiaceae</taxon>
        <taxon>Ostreobium</taxon>
    </lineage>
</organism>
<dbReference type="EMBL" id="CAJHUC010002673">
    <property type="protein sequence ID" value="CAD7704168.1"/>
    <property type="molecule type" value="Genomic_DNA"/>
</dbReference>
<accession>A0A8S1JB16</accession>
<protein>
    <submittedName>
        <fullName evidence="1">Uncharacterized protein</fullName>
    </submittedName>
</protein>
<dbReference type="AlphaFoldDB" id="A0A8S1JB16"/>
<comment type="caution">
    <text evidence="1">The sequence shown here is derived from an EMBL/GenBank/DDBJ whole genome shotgun (WGS) entry which is preliminary data.</text>
</comment>
<gene>
    <name evidence="1" type="ORF">OSTQU699_LOCUS9525</name>
</gene>
<evidence type="ECO:0000313" key="2">
    <source>
        <dbReference type="Proteomes" id="UP000708148"/>
    </source>
</evidence>
<sequence>MSGFKCSDLWFHTAENRAWLVPWLKESCSRVLLVPVSIDRIISEFLWIVPEDCQQNTVAVCPAVPPPLDTCDPNSSPELACCCLDFVAVLECHQSAANVVL</sequence>
<reference evidence="1" key="1">
    <citation type="submission" date="2020-12" db="EMBL/GenBank/DDBJ databases">
        <authorList>
            <person name="Iha C."/>
        </authorList>
    </citation>
    <scope>NUCLEOTIDE SEQUENCE</scope>
</reference>
<dbReference type="Proteomes" id="UP000708148">
    <property type="component" value="Unassembled WGS sequence"/>
</dbReference>
<proteinExistence type="predicted"/>
<name>A0A8S1JB16_9CHLO</name>
<evidence type="ECO:0000313" key="1">
    <source>
        <dbReference type="EMBL" id="CAD7704168.1"/>
    </source>
</evidence>
<keyword evidence="2" id="KW-1185">Reference proteome</keyword>